<evidence type="ECO:0000313" key="4">
    <source>
        <dbReference type="EMBL" id="GCF10033.1"/>
    </source>
</evidence>
<feature type="region of interest" description="Disordered" evidence="1">
    <location>
        <begin position="77"/>
        <end position="132"/>
    </location>
</feature>
<dbReference type="PANTHER" id="PTHR10963">
    <property type="entry name" value="GLYCOSYL HYDROLASE-RELATED"/>
    <property type="match status" value="1"/>
</dbReference>
<dbReference type="PANTHER" id="PTHR10963:SF60">
    <property type="entry name" value="GRAM-NEGATIVE BACTERIA-BINDING PROTEIN 1-RELATED"/>
    <property type="match status" value="1"/>
</dbReference>
<proteinExistence type="predicted"/>
<gene>
    <name evidence="4" type="ORF">KDI_35970</name>
</gene>
<evidence type="ECO:0000256" key="2">
    <source>
        <dbReference type="SAM" id="Phobius"/>
    </source>
</evidence>
<dbReference type="CDD" id="cd00413">
    <property type="entry name" value="Glyco_hydrolase_16"/>
    <property type="match status" value="1"/>
</dbReference>
<evidence type="ECO:0000259" key="3">
    <source>
        <dbReference type="PROSITE" id="PS51762"/>
    </source>
</evidence>
<dbReference type="PROSITE" id="PS51762">
    <property type="entry name" value="GH16_2"/>
    <property type="match status" value="1"/>
</dbReference>
<dbReference type="GO" id="GO:0004553">
    <property type="term" value="F:hydrolase activity, hydrolyzing O-glycosyl compounds"/>
    <property type="evidence" value="ECO:0007669"/>
    <property type="project" value="InterPro"/>
</dbReference>
<evidence type="ECO:0000256" key="1">
    <source>
        <dbReference type="SAM" id="MobiDB-lite"/>
    </source>
</evidence>
<accession>A0A5A5TG37</accession>
<dbReference type="InterPro" id="IPR000757">
    <property type="entry name" value="Beta-glucanase-like"/>
</dbReference>
<feature type="domain" description="GH16" evidence="3">
    <location>
        <begin position="123"/>
        <end position="361"/>
    </location>
</feature>
<comment type="caution">
    <text evidence="4">The sequence shown here is derived from an EMBL/GenBank/DDBJ whole genome shotgun (WGS) entry which is preliminary data.</text>
</comment>
<sequence length="361" mass="38297">MQHLGFGNWTRRKIWRIFVALVTIVACIIASIVTPRLLSFNAMTSGPAPTGNSGLTQRAIISSTSVSSKSVNALQISPHQLPSGNTSKPAQTGKNQAGTAAQPTATTGGSTAGTASAGNTATADPSGQAIPNGDLAGWRQIFAEDFNTNVPAGSFPGSIYGNEFTTYADGTPDTAGQQGAPSRYYPSKVASVSNGLLDLYLHTENGTPMAAAFLPKLQGNHLYGKYTIRFRADNLPGFKTAWLLWPDDNIWPSHGEIDFPENGLDGTINAFMHHLGASSGNDQDTYTTSANDQSWHTTSIEWTPNSVNFILDGQSIGTSTTRIPNGPMHWVIQTESCLPTCPAASTAGYIQIDWITAYTPA</sequence>
<keyword evidence="5" id="KW-1185">Reference proteome</keyword>
<evidence type="ECO:0000313" key="5">
    <source>
        <dbReference type="Proteomes" id="UP000322530"/>
    </source>
</evidence>
<dbReference type="Proteomes" id="UP000322530">
    <property type="component" value="Unassembled WGS sequence"/>
</dbReference>
<dbReference type="InterPro" id="IPR013320">
    <property type="entry name" value="ConA-like_dom_sf"/>
</dbReference>
<dbReference type="Gene3D" id="2.60.120.200">
    <property type="match status" value="1"/>
</dbReference>
<protein>
    <recommendedName>
        <fullName evidence="3">GH16 domain-containing protein</fullName>
    </recommendedName>
</protein>
<keyword evidence="2" id="KW-0472">Membrane</keyword>
<reference evidence="4 5" key="1">
    <citation type="submission" date="2019-01" db="EMBL/GenBank/DDBJ databases">
        <title>Draft genome sequence of Dictyobacter sp. Uno17.</title>
        <authorList>
            <person name="Wang C.M."/>
            <person name="Zheng Y."/>
            <person name="Sakai Y."/>
            <person name="Abe K."/>
            <person name="Yokota A."/>
            <person name="Yabe S."/>
        </authorList>
    </citation>
    <scope>NUCLEOTIDE SEQUENCE [LARGE SCALE GENOMIC DNA]</scope>
    <source>
        <strain evidence="4 5">Uno17</strain>
    </source>
</reference>
<dbReference type="AlphaFoldDB" id="A0A5A5TG37"/>
<name>A0A5A5TG37_9CHLR</name>
<keyword evidence="2" id="KW-0812">Transmembrane</keyword>
<feature type="compositionally biased region" description="Low complexity" evidence="1">
    <location>
        <begin position="95"/>
        <end position="123"/>
    </location>
</feature>
<dbReference type="InterPro" id="IPR050546">
    <property type="entry name" value="Glycosyl_Hydrlase_16"/>
</dbReference>
<organism evidence="4 5">
    <name type="scientific">Dictyobacter arantiisoli</name>
    <dbReference type="NCBI Taxonomy" id="2014874"/>
    <lineage>
        <taxon>Bacteria</taxon>
        <taxon>Bacillati</taxon>
        <taxon>Chloroflexota</taxon>
        <taxon>Ktedonobacteria</taxon>
        <taxon>Ktedonobacterales</taxon>
        <taxon>Dictyobacteraceae</taxon>
        <taxon>Dictyobacter</taxon>
    </lineage>
</organism>
<dbReference type="GO" id="GO:0005975">
    <property type="term" value="P:carbohydrate metabolic process"/>
    <property type="evidence" value="ECO:0007669"/>
    <property type="project" value="InterPro"/>
</dbReference>
<feature type="transmembrane region" description="Helical" evidence="2">
    <location>
        <begin position="14"/>
        <end position="33"/>
    </location>
</feature>
<dbReference type="Pfam" id="PF00722">
    <property type="entry name" value="Glyco_hydro_16"/>
    <property type="match status" value="1"/>
</dbReference>
<keyword evidence="2" id="KW-1133">Transmembrane helix</keyword>
<dbReference type="SUPFAM" id="SSF49899">
    <property type="entry name" value="Concanavalin A-like lectins/glucanases"/>
    <property type="match status" value="1"/>
</dbReference>
<feature type="compositionally biased region" description="Polar residues" evidence="1">
    <location>
        <begin position="77"/>
        <end position="94"/>
    </location>
</feature>
<dbReference type="RefSeq" id="WP_216368906.1">
    <property type="nucleotide sequence ID" value="NZ_BIXY01000057.1"/>
</dbReference>
<dbReference type="EMBL" id="BIXY01000057">
    <property type="protein sequence ID" value="GCF10033.1"/>
    <property type="molecule type" value="Genomic_DNA"/>
</dbReference>